<protein>
    <submittedName>
        <fullName evidence="7">Phosphoglycerate dehydrogenase-like enzyme</fullName>
    </submittedName>
</protein>
<dbReference type="EMBL" id="SLXK01000024">
    <property type="protein sequence ID" value="TCP24567.1"/>
    <property type="molecule type" value="Genomic_DNA"/>
</dbReference>
<evidence type="ECO:0000313" key="8">
    <source>
        <dbReference type="Proteomes" id="UP000295416"/>
    </source>
</evidence>
<dbReference type="OrthoDB" id="9805416at2"/>
<dbReference type="Proteomes" id="UP000295416">
    <property type="component" value="Unassembled WGS sequence"/>
</dbReference>
<evidence type="ECO:0000313" key="7">
    <source>
        <dbReference type="EMBL" id="TCP24567.1"/>
    </source>
</evidence>
<dbReference type="SUPFAM" id="SSF52283">
    <property type="entry name" value="Formate/glycerate dehydrogenase catalytic domain-like"/>
    <property type="match status" value="1"/>
</dbReference>
<dbReference type="CDD" id="cd05300">
    <property type="entry name" value="2-Hacid_dh_1"/>
    <property type="match status" value="1"/>
</dbReference>
<dbReference type="Gene3D" id="3.40.50.720">
    <property type="entry name" value="NAD(P)-binding Rossmann-like Domain"/>
    <property type="match status" value="2"/>
</dbReference>
<dbReference type="PANTHER" id="PTHR43333:SF1">
    <property type="entry name" value="D-ISOMER SPECIFIC 2-HYDROXYACID DEHYDROGENASE NAD-BINDING DOMAIN-CONTAINING PROTEIN"/>
    <property type="match status" value="1"/>
</dbReference>
<sequence>MNVVTSAKIRRDLREALINEFPNAVFSFHSNIRDAATRLKDADILITYGEDLTDSIINAAENLKWIMVISAGLDLMPFDAINKKGILVTNAKGIHKIPMAEYTLGMMLQYVKRLRTFDLNQREHKWDKAVKTSELAGKRITIIGPGAIGGEIARLAKAFRMTTAGVNRSGHPIENIDQIYLNSNLLDALKDADFVVSVLPSTKETYHLINKTHFQAMKQDAVFINIGRGKTVDQRDLLEALKEGMISHAILDVFEKEPLNEEHPFWKMDQVTLTPHISSISSEYQPRSIDIFKENLSKYLAGENDYINKIDLEKGY</sequence>
<dbReference type="InterPro" id="IPR006140">
    <property type="entry name" value="D-isomer_DH_NAD-bd"/>
</dbReference>
<dbReference type="GO" id="GO:0051287">
    <property type="term" value="F:NAD binding"/>
    <property type="evidence" value="ECO:0007669"/>
    <property type="project" value="InterPro"/>
</dbReference>
<evidence type="ECO:0000256" key="1">
    <source>
        <dbReference type="ARBA" id="ARBA00005854"/>
    </source>
</evidence>
<dbReference type="PANTHER" id="PTHR43333">
    <property type="entry name" value="2-HACID_DH_C DOMAIN-CONTAINING PROTEIN"/>
    <property type="match status" value="1"/>
</dbReference>
<evidence type="ECO:0000259" key="5">
    <source>
        <dbReference type="Pfam" id="PF00389"/>
    </source>
</evidence>
<proteinExistence type="inferred from homology"/>
<dbReference type="InterPro" id="IPR036291">
    <property type="entry name" value="NAD(P)-bd_dom_sf"/>
</dbReference>
<keyword evidence="3" id="KW-0520">NAD</keyword>
<keyword evidence="8" id="KW-1185">Reference proteome</keyword>
<organism evidence="7 8">
    <name type="scientific">Scopulibacillus darangshiensis</name>
    <dbReference type="NCBI Taxonomy" id="442528"/>
    <lineage>
        <taxon>Bacteria</taxon>
        <taxon>Bacillati</taxon>
        <taxon>Bacillota</taxon>
        <taxon>Bacilli</taxon>
        <taxon>Bacillales</taxon>
        <taxon>Sporolactobacillaceae</taxon>
        <taxon>Scopulibacillus</taxon>
    </lineage>
</organism>
<dbReference type="InterPro" id="IPR006139">
    <property type="entry name" value="D-isomer_2_OHA_DH_cat_dom"/>
</dbReference>
<evidence type="ECO:0000256" key="3">
    <source>
        <dbReference type="ARBA" id="ARBA00023027"/>
    </source>
</evidence>
<dbReference type="SUPFAM" id="SSF51735">
    <property type="entry name" value="NAD(P)-binding Rossmann-fold domains"/>
    <property type="match status" value="1"/>
</dbReference>
<dbReference type="Pfam" id="PF00389">
    <property type="entry name" value="2-Hacid_dh"/>
    <property type="match status" value="1"/>
</dbReference>
<dbReference type="Pfam" id="PF02826">
    <property type="entry name" value="2-Hacid_dh_C"/>
    <property type="match status" value="1"/>
</dbReference>
<dbReference type="RefSeq" id="WP_132746987.1">
    <property type="nucleotide sequence ID" value="NZ_SLXK01000024.1"/>
</dbReference>
<comment type="caution">
    <text evidence="7">The sequence shown here is derived from an EMBL/GenBank/DDBJ whole genome shotgun (WGS) entry which is preliminary data.</text>
</comment>
<dbReference type="AlphaFoldDB" id="A0A4R2NRW2"/>
<accession>A0A4R2NRW2</accession>
<feature type="domain" description="D-isomer specific 2-hydroxyacid dehydrogenase NAD-binding" evidence="6">
    <location>
        <begin position="104"/>
        <end position="278"/>
    </location>
</feature>
<name>A0A4R2NRW2_9BACL</name>
<feature type="domain" description="D-isomer specific 2-hydroxyacid dehydrogenase catalytic" evidence="5">
    <location>
        <begin position="30"/>
        <end position="304"/>
    </location>
</feature>
<gene>
    <name evidence="7" type="ORF">EV207_12466</name>
</gene>
<evidence type="ECO:0000259" key="6">
    <source>
        <dbReference type="Pfam" id="PF02826"/>
    </source>
</evidence>
<keyword evidence="2 4" id="KW-0560">Oxidoreductase</keyword>
<evidence type="ECO:0000256" key="4">
    <source>
        <dbReference type="RuleBase" id="RU003719"/>
    </source>
</evidence>
<dbReference type="GO" id="GO:0016616">
    <property type="term" value="F:oxidoreductase activity, acting on the CH-OH group of donors, NAD or NADP as acceptor"/>
    <property type="evidence" value="ECO:0007669"/>
    <property type="project" value="InterPro"/>
</dbReference>
<reference evidence="7 8" key="1">
    <citation type="submission" date="2019-03" db="EMBL/GenBank/DDBJ databases">
        <title>Genomic Encyclopedia of Type Strains, Phase IV (KMG-IV): sequencing the most valuable type-strain genomes for metagenomic binning, comparative biology and taxonomic classification.</title>
        <authorList>
            <person name="Goeker M."/>
        </authorList>
    </citation>
    <scope>NUCLEOTIDE SEQUENCE [LARGE SCALE GENOMIC DNA]</scope>
    <source>
        <strain evidence="7 8">DSM 19377</strain>
    </source>
</reference>
<comment type="similarity">
    <text evidence="1 4">Belongs to the D-isomer specific 2-hydroxyacid dehydrogenase family.</text>
</comment>
<dbReference type="FunFam" id="3.40.50.720:FF:000363">
    <property type="entry name" value="D-isomer specific 2-hydroxyacid dehydrogenase"/>
    <property type="match status" value="1"/>
</dbReference>
<evidence type="ECO:0000256" key="2">
    <source>
        <dbReference type="ARBA" id="ARBA00023002"/>
    </source>
</evidence>